<evidence type="ECO:0000313" key="2">
    <source>
        <dbReference type="Proteomes" id="UP000019364"/>
    </source>
</evidence>
<proteinExistence type="predicted"/>
<protein>
    <submittedName>
        <fullName evidence="1">Uncharacterized protein</fullName>
    </submittedName>
</protein>
<organism evidence="1 2">
    <name type="scientific">Paenibacillus pini JCM 16418</name>
    <dbReference type="NCBI Taxonomy" id="1236976"/>
    <lineage>
        <taxon>Bacteria</taxon>
        <taxon>Bacillati</taxon>
        <taxon>Bacillota</taxon>
        <taxon>Bacilli</taxon>
        <taxon>Bacillales</taxon>
        <taxon>Paenibacillaceae</taxon>
        <taxon>Paenibacillus</taxon>
    </lineage>
</organism>
<accession>W7YMR1</accession>
<keyword evidence="2" id="KW-1185">Reference proteome</keyword>
<gene>
    <name evidence="1" type="ORF">JCM16418_3896</name>
</gene>
<comment type="caution">
    <text evidence="1">The sequence shown here is derived from an EMBL/GenBank/DDBJ whole genome shotgun (WGS) entry which is preliminary data.</text>
</comment>
<name>W7YMR1_9BACL</name>
<evidence type="ECO:0000313" key="1">
    <source>
        <dbReference type="EMBL" id="GAF09742.1"/>
    </source>
</evidence>
<dbReference type="Proteomes" id="UP000019364">
    <property type="component" value="Unassembled WGS sequence"/>
</dbReference>
<dbReference type="EMBL" id="BAVZ01000014">
    <property type="protein sequence ID" value="GAF09742.1"/>
    <property type="molecule type" value="Genomic_DNA"/>
</dbReference>
<reference evidence="1 2" key="1">
    <citation type="journal article" date="2014" name="Genome Announc.">
        <title>Draft Genome Sequence of Paenibacillus pini JCM 16418T, Isolated from the Rhizosphere of Pine Tree.</title>
        <authorList>
            <person name="Yuki M."/>
            <person name="Oshima K."/>
            <person name="Suda W."/>
            <person name="Oshida Y."/>
            <person name="Kitamura K."/>
            <person name="Iida Y."/>
            <person name="Hattori M."/>
            <person name="Ohkuma M."/>
        </authorList>
    </citation>
    <scope>NUCLEOTIDE SEQUENCE [LARGE SCALE GENOMIC DNA]</scope>
    <source>
        <strain evidence="1 2">JCM 16418</strain>
    </source>
</reference>
<sequence>MRQNTSIIETVGPQQDNHLSDPLYIQIVEKAKQTRIEPIDATLDRVWKAVPAIMALRLT</sequence>
<dbReference type="STRING" id="1236976.JCM16418_3896"/>
<dbReference type="AlphaFoldDB" id="W7YMR1"/>